<gene>
    <name evidence="4" type="ORF">H4P12_15830</name>
</gene>
<dbReference type="InterPro" id="IPR003784">
    <property type="entry name" value="BioY"/>
</dbReference>
<dbReference type="GO" id="GO:0005886">
    <property type="term" value="C:plasma membrane"/>
    <property type="evidence" value="ECO:0007669"/>
    <property type="project" value="UniProtKB-SubCell"/>
</dbReference>
<keyword evidence="5" id="KW-1185">Reference proteome</keyword>
<keyword evidence="2" id="KW-1003">Cell membrane</keyword>
<dbReference type="Gene3D" id="1.10.1760.20">
    <property type="match status" value="1"/>
</dbReference>
<dbReference type="PIRSF" id="PIRSF016661">
    <property type="entry name" value="BioY"/>
    <property type="match status" value="1"/>
</dbReference>
<feature type="transmembrane region" description="Helical" evidence="3">
    <location>
        <begin position="12"/>
        <end position="30"/>
    </location>
</feature>
<dbReference type="EMBL" id="JACOQL010000005">
    <property type="protein sequence ID" value="MBC9248146.1"/>
    <property type="molecule type" value="Genomic_DNA"/>
</dbReference>
<dbReference type="PANTHER" id="PTHR34295:SF1">
    <property type="entry name" value="BIOTIN TRANSPORTER BIOY"/>
    <property type="match status" value="1"/>
</dbReference>
<keyword evidence="3" id="KW-1133">Transmembrane helix</keyword>
<sequence length="183" mass="18771">MQLANRIATGVNLRNVGLTLGAVALLTLAAKTQVPFWPVPMTLQSLAVMVLAIVMGPRMALVAIMTYMAAGAAGLPVFAGTPAKGIGLAYMMGPTGGFLVGFVLATIVTGTLGQGRGMVGRTLAMLAGTALIYAAGLAWLATFVPADKLLAAGFLPFVPGDICKIVIGVLLVEGFNRVRDARN</sequence>
<keyword evidence="3" id="KW-0812">Transmembrane</keyword>
<comment type="similarity">
    <text evidence="1 2">Belongs to the BioY family.</text>
</comment>
<feature type="transmembrane region" description="Helical" evidence="3">
    <location>
        <begin position="36"/>
        <end position="54"/>
    </location>
</feature>
<proteinExistence type="inferred from homology"/>
<comment type="caution">
    <text evidence="4">The sequence shown here is derived from an EMBL/GenBank/DDBJ whole genome shotgun (WGS) entry which is preliminary data.</text>
</comment>
<dbReference type="GO" id="GO:0015225">
    <property type="term" value="F:biotin transmembrane transporter activity"/>
    <property type="evidence" value="ECO:0007669"/>
    <property type="project" value="UniProtKB-UniRule"/>
</dbReference>
<dbReference type="AlphaFoldDB" id="A0A926GGF5"/>
<protein>
    <recommendedName>
        <fullName evidence="2">Biotin transporter</fullName>
    </recommendedName>
</protein>
<evidence type="ECO:0000256" key="2">
    <source>
        <dbReference type="PIRNR" id="PIRNR016661"/>
    </source>
</evidence>
<accession>A0A926GGF5</accession>
<feature type="transmembrane region" description="Helical" evidence="3">
    <location>
        <begin position="91"/>
        <end position="112"/>
    </location>
</feature>
<evidence type="ECO:0000313" key="4">
    <source>
        <dbReference type="EMBL" id="MBC9248146.1"/>
    </source>
</evidence>
<feature type="transmembrane region" description="Helical" evidence="3">
    <location>
        <begin position="61"/>
        <end position="79"/>
    </location>
</feature>
<comment type="subcellular location">
    <subcellularLocation>
        <location evidence="2">Cell membrane</location>
        <topology evidence="2">Multi-pass membrane protein</topology>
    </subcellularLocation>
</comment>
<dbReference type="RefSeq" id="WP_187794653.1">
    <property type="nucleotide sequence ID" value="NZ_JACOQL010000005.1"/>
</dbReference>
<dbReference type="PANTHER" id="PTHR34295">
    <property type="entry name" value="BIOTIN TRANSPORTER BIOY"/>
    <property type="match status" value="1"/>
</dbReference>
<reference evidence="4" key="1">
    <citation type="submission" date="2020-08" db="EMBL/GenBank/DDBJ databases">
        <title>Paracoccus amoyensis sp. nov., isolated from the surface seawater at coast of Xiamen, Fujian.</title>
        <authorList>
            <person name="Lyu L."/>
        </authorList>
    </citation>
    <scope>NUCLEOTIDE SEQUENCE</scope>
    <source>
        <strain evidence="4">11-3</strain>
    </source>
</reference>
<dbReference type="Pfam" id="PF02632">
    <property type="entry name" value="BioY"/>
    <property type="match status" value="1"/>
</dbReference>
<evidence type="ECO:0000256" key="1">
    <source>
        <dbReference type="ARBA" id="ARBA00010692"/>
    </source>
</evidence>
<name>A0A926GGF5_9RHOB</name>
<feature type="transmembrane region" description="Helical" evidence="3">
    <location>
        <begin position="124"/>
        <end position="144"/>
    </location>
</feature>
<feature type="transmembrane region" description="Helical" evidence="3">
    <location>
        <begin position="150"/>
        <end position="172"/>
    </location>
</feature>
<evidence type="ECO:0000313" key="5">
    <source>
        <dbReference type="Proteomes" id="UP000608594"/>
    </source>
</evidence>
<evidence type="ECO:0000256" key="3">
    <source>
        <dbReference type="SAM" id="Phobius"/>
    </source>
</evidence>
<keyword evidence="2 3" id="KW-0472">Membrane</keyword>
<dbReference type="Proteomes" id="UP000608594">
    <property type="component" value="Unassembled WGS sequence"/>
</dbReference>
<organism evidence="4 5">
    <name type="scientific">Paracoccus amoyensis</name>
    <dbReference type="NCBI Taxonomy" id="2760093"/>
    <lineage>
        <taxon>Bacteria</taxon>
        <taxon>Pseudomonadati</taxon>
        <taxon>Pseudomonadota</taxon>
        <taxon>Alphaproteobacteria</taxon>
        <taxon>Rhodobacterales</taxon>
        <taxon>Paracoccaceae</taxon>
        <taxon>Paracoccus</taxon>
    </lineage>
</organism>
<keyword evidence="2" id="KW-0813">Transport</keyword>